<evidence type="ECO:0000313" key="2">
    <source>
        <dbReference type="EMBL" id="ESK55317.1"/>
    </source>
</evidence>
<dbReference type="PANTHER" id="PTHR34631">
    <property type="match status" value="1"/>
</dbReference>
<evidence type="ECO:0000259" key="1">
    <source>
        <dbReference type="Pfam" id="PF13737"/>
    </source>
</evidence>
<comment type="caution">
    <text evidence="2">The sequence shown here is derived from an EMBL/GenBank/DDBJ whole genome shotgun (WGS) entry which is preliminary data.</text>
</comment>
<organism evidence="2 3">
    <name type="scientific">Acinetobacter tjernbergiae DSM 14971 = CIP 107465</name>
    <dbReference type="NCBI Taxonomy" id="1120928"/>
    <lineage>
        <taxon>Bacteria</taxon>
        <taxon>Pseudomonadati</taxon>
        <taxon>Pseudomonadota</taxon>
        <taxon>Gammaproteobacteria</taxon>
        <taxon>Moraxellales</taxon>
        <taxon>Moraxellaceae</taxon>
        <taxon>Acinetobacter</taxon>
    </lineage>
</organism>
<protein>
    <recommendedName>
        <fullName evidence="1">Transposase DDE domain-containing protein</fullName>
    </recommendedName>
</protein>
<dbReference type="InterPro" id="IPR053172">
    <property type="entry name" value="Tn903_transposase"/>
</dbReference>
<gene>
    <name evidence="2" type="ORF">F990_01958</name>
</gene>
<dbReference type="EMBL" id="AYEV01000018">
    <property type="protein sequence ID" value="ESK55317.1"/>
    <property type="molecule type" value="Genomic_DNA"/>
</dbReference>
<dbReference type="InterPro" id="IPR053520">
    <property type="entry name" value="Transposase_Tn903"/>
</dbReference>
<dbReference type="NCBIfam" id="NF033579">
    <property type="entry name" value="transpos_IS5_2"/>
    <property type="match status" value="1"/>
</dbReference>
<sequence>MIKSLFRLSLRMVTGFVQSLIHLCGLDWIAPDYSTICRRQKHIDIQINYEKSCNGLHLLVDSTGLKFLGESERKRKKHQPEHGCLWCKLHIGIDLKPSKYGQVQLTANNVSDSQALGGLLDQIPLDEQIDSVYTDGAYDTKQCHQVIADRQAHAIIPPTEKCKVLER</sequence>
<keyword evidence="3" id="KW-1185">Reference proteome</keyword>
<dbReference type="PANTHER" id="PTHR34631:SF3">
    <property type="entry name" value="ISSOD12 TRANSPOSASE TNPA_ISSOD12"/>
    <property type="match status" value="1"/>
</dbReference>
<feature type="domain" description="Transposase DDE" evidence="1">
    <location>
        <begin position="1"/>
        <end position="70"/>
    </location>
</feature>
<name>V2UZA7_9GAMM</name>
<dbReference type="AlphaFoldDB" id="V2UZA7"/>
<dbReference type="Proteomes" id="UP000017404">
    <property type="component" value="Unassembled WGS sequence"/>
</dbReference>
<accession>V2UZA7</accession>
<dbReference type="eggNOG" id="COG3039">
    <property type="taxonomic scope" value="Bacteria"/>
</dbReference>
<proteinExistence type="predicted"/>
<dbReference type="InterPro" id="IPR025668">
    <property type="entry name" value="Tnp_DDE_dom"/>
</dbReference>
<dbReference type="PATRIC" id="fig|1120928.5.peg.1982"/>
<dbReference type="Pfam" id="PF13737">
    <property type="entry name" value="DDE_Tnp_1_5"/>
    <property type="match status" value="1"/>
</dbReference>
<reference evidence="2 3" key="1">
    <citation type="submission" date="2013-10" db="EMBL/GenBank/DDBJ databases">
        <title>The Genome Sequence of Acinetobacter tjernbergiae CIP107465.</title>
        <authorList>
            <consortium name="The Broad Institute Genomics Platform"/>
            <consortium name="The Broad Institute Genome Sequencing Center for Infectious Disease"/>
            <person name="Cerqueira G."/>
            <person name="Feldgarden M."/>
            <person name="Courvalin P."/>
            <person name="Grillot-Courvalin C."/>
            <person name="Clermont D."/>
            <person name="Rocha E."/>
            <person name="Yoon E.-J."/>
            <person name="Nemec A."/>
            <person name="Young S.K."/>
            <person name="Zeng Q."/>
            <person name="Gargeya S."/>
            <person name="Fitzgerald M."/>
            <person name="Abouelleil A."/>
            <person name="Alvarado L."/>
            <person name="Berlin A.M."/>
            <person name="Chapman S.B."/>
            <person name="Gainer-Dewar J."/>
            <person name="Goldberg J."/>
            <person name="Gnerre S."/>
            <person name="Griggs A."/>
            <person name="Gujja S."/>
            <person name="Hansen M."/>
            <person name="Howarth C."/>
            <person name="Imamovic A."/>
            <person name="Ireland A."/>
            <person name="Larimer J."/>
            <person name="McCowan C."/>
            <person name="Murphy C."/>
            <person name="Pearson M."/>
            <person name="Poon T.W."/>
            <person name="Priest M."/>
            <person name="Roberts A."/>
            <person name="Saif S."/>
            <person name="Shea T."/>
            <person name="Sykes S."/>
            <person name="Wortman J."/>
            <person name="Nusbaum C."/>
            <person name="Birren B."/>
        </authorList>
    </citation>
    <scope>NUCLEOTIDE SEQUENCE [LARGE SCALE GENOMIC DNA]</scope>
    <source>
        <strain evidence="2 3">CIP 107465</strain>
    </source>
</reference>
<evidence type="ECO:0000313" key="3">
    <source>
        <dbReference type="Proteomes" id="UP000017404"/>
    </source>
</evidence>